<dbReference type="Proteomes" id="UP000034050">
    <property type="component" value="Unassembled WGS sequence"/>
</dbReference>
<accession>A0A0G1CPN5</accession>
<dbReference type="Gene3D" id="3.90.550.10">
    <property type="entry name" value="Spore Coat Polysaccharide Biosynthesis Protein SpsA, Chain A"/>
    <property type="match status" value="1"/>
</dbReference>
<dbReference type="GO" id="GO:0016740">
    <property type="term" value="F:transferase activity"/>
    <property type="evidence" value="ECO:0007669"/>
    <property type="project" value="UniProtKB-KW"/>
</dbReference>
<protein>
    <submittedName>
        <fullName evidence="2">Glycosyl transferase family 2</fullName>
    </submittedName>
</protein>
<dbReference type="InterPro" id="IPR029044">
    <property type="entry name" value="Nucleotide-diphossugar_trans"/>
</dbReference>
<proteinExistence type="predicted"/>
<dbReference type="InterPro" id="IPR001173">
    <property type="entry name" value="Glyco_trans_2-like"/>
</dbReference>
<dbReference type="PANTHER" id="PTHR48090:SF7">
    <property type="entry name" value="RFBJ PROTEIN"/>
    <property type="match status" value="1"/>
</dbReference>
<evidence type="ECO:0000313" key="2">
    <source>
        <dbReference type="EMBL" id="KKS87437.1"/>
    </source>
</evidence>
<dbReference type="AlphaFoldDB" id="A0A0G1CPN5"/>
<evidence type="ECO:0000259" key="1">
    <source>
        <dbReference type="Pfam" id="PF00535"/>
    </source>
</evidence>
<comment type="caution">
    <text evidence="2">The sequence shown here is derived from an EMBL/GenBank/DDBJ whole genome shotgun (WGS) entry which is preliminary data.</text>
</comment>
<keyword evidence="2" id="KW-0808">Transferase</keyword>
<dbReference type="EMBL" id="LCFD01000002">
    <property type="protein sequence ID" value="KKS87437.1"/>
    <property type="molecule type" value="Genomic_DNA"/>
</dbReference>
<dbReference type="CDD" id="cd04179">
    <property type="entry name" value="DPM_DPG-synthase_like"/>
    <property type="match status" value="1"/>
</dbReference>
<dbReference type="PANTHER" id="PTHR48090">
    <property type="entry name" value="UNDECAPRENYL-PHOSPHATE 4-DEOXY-4-FORMAMIDO-L-ARABINOSE TRANSFERASE-RELATED"/>
    <property type="match status" value="1"/>
</dbReference>
<reference evidence="2 3" key="1">
    <citation type="journal article" date="2015" name="Nature">
        <title>rRNA introns, odd ribosomes, and small enigmatic genomes across a large radiation of phyla.</title>
        <authorList>
            <person name="Brown C.T."/>
            <person name="Hug L.A."/>
            <person name="Thomas B.C."/>
            <person name="Sharon I."/>
            <person name="Castelle C.J."/>
            <person name="Singh A."/>
            <person name="Wilkins M.J."/>
            <person name="Williams K.H."/>
            <person name="Banfield J.F."/>
        </authorList>
    </citation>
    <scope>NUCLEOTIDE SEQUENCE [LARGE SCALE GENOMIC DNA]</scope>
</reference>
<gene>
    <name evidence="2" type="ORF">UV61_C0002G0158</name>
</gene>
<evidence type="ECO:0000313" key="3">
    <source>
        <dbReference type="Proteomes" id="UP000034050"/>
    </source>
</evidence>
<dbReference type="SUPFAM" id="SSF53448">
    <property type="entry name" value="Nucleotide-diphospho-sugar transferases"/>
    <property type="match status" value="1"/>
</dbReference>
<dbReference type="Pfam" id="PF00535">
    <property type="entry name" value="Glycos_transf_2"/>
    <property type="match status" value="1"/>
</dbReference>
<organism evidence="2 3">
    <name type="scientific">Candidatus Gottesmanbacteria bacterium GW2011_GWB1_43_11</name>
    <dbReference type="NCBI Taxonomy" id="1618446"/>
    <lineage>
        <taxon>Bacteria</taxon>
        <taxon>Candidatus Gottesmaniibacteriota</taxon>
    </lineage>
</organism>
<feature type="domain" description="Glycosyltransferase 2-like" evidence="1">
    <location>
        <begin position="7"/>
        <end position="167"/>
    </location>
</feature>
<dbReference type="STRING" id="1618446.UV61_C0002G0158"/>
<sequence>MPRLLLLIPAFNEAAIIGEVLDGLPRQIHGMGKIDVVVIDDGSQDNTFEIAKRKKVKVFRHSLNLGLGAVLGTGFEYAVNTGYDFVITVDADGQHQPDDVVNIAKSLLTEKSDIVIGSRSLSKKNMPLVRRLVNFLSNTLTFLLFNVWTTDSQSGLRGFTKAALKKLKIRSQRMEVSSEIFKEIGRLHLTFVEVPITAIYTDYSLTKGQPISNAPNVFWKLLLQRFA</sequence>
<dbReference type="InterPro" id="IPR050256">
    <property type="entry name" value="Glycosyltransferase_2"/>
</dbReference>
<name>A0A0G1CPN5_9BACT</name>